<keyword evidence="11" id="KW-1185">Reference proteome</keyword>
<comment type="subcellular location">
    <subcellularLocation>
        <location evidence="1">Cell membrane</location>
        <topology evidence="1">Multi-pass membrane protein</topology>
    </subcellularLocation>
</comment>
<evidence type="ECO:0000313" key="10">
    <source>
        <dbReference type="EMBL" id="ROR80655.1"/>
    </source>
</evidence>
<accession>A0A3N2BZF7</accession>
<evidence type="ECO:0000256" key="7">
    <source>
        <dbReference type="SAM" id="Phobius"/>
    </source>
</evidence>
<dbReference type="Pfam" id="PF12704">
    <property type="entry name" value="MacB_PCD"/>
    <property type="match status" value="1"/>
</dbReference>
<dbReference type="Proteomes" id="UP000266915">
    <property type="component" value="Unassembled WGS sequence"/>
</dbReference>
<feature type="domain" description="ABC3 transporter permease C-terminal" evidence="8">
    <location>
        <begin position="286"/>
        <end position="397"/>
    </location>
</feature>
<dbReference type="AlphaFoldDB" id="A0A3N2BZF7"/>
<evidence type="ECO:0000256" key="5">
    <source>
        <dbReference type="ARBA" id="ARBA00023136"/>
    </source>
</evidence>
<evidence type="ECO:0000256" key="6">
    <source>
        <dbReference type="ARBA" id="ARBA00038076"/>
    </source>
</evidence>
<dbReference type="RefSeq" id="WP_085511869.1">
    <property type="nucleotide sequence ID" value="NZ_FXAP01000003.1"/>
</dbReference>
<reference evidence="10 11" key="1">
    <citation type="submission" date="2018-11" db="EMBL/GenBank/DDBJ databases">
        <title>Sequencing the genomes of 1000 actinobacteria strains.</title>
        <authorList>
            <person name="Klenk H.-P."/>
        </authorList>
    </citation>
    <scope>NUCLEOTIDE SEQUENCE [LARGE SCALE GENOMIC DNA]</scope>
    <source>
        <strain evidence="10 11">DSM 14012</strain>
    </source>
</reference>
<protein>
    <submittedName>
        <fullName evidence="10">Putative ABC transport system permease protein</fullName>
    </submittedName>
</protein>
<feature type="transmembrane region" description="Helical" evidence="7">
    <location>
        <begin position="281"/>
        <end position="306"/>
    </location>
</feature>
<evidence type="ECO:0000256" key="1">
    <source>
        <dbReference type="ARBA" id="ARBA00004651"/>
    </source>
</evidence>
<dbReference type="Pfam" id="PF02687">
    <property type="entry name" value="FtsX"/>
    <property type="match status" value="1"/>
</dbReference>
<keyword evidence="2" id="KW-1003">Cell membrane</keyword>
<evidence type="ECO:0000313" key="11">
    <source>
        <dbReference type="Proteomes" id="UP000266915"/>
    </source>
</evidence>
<dbReference type="PANTHER" id="PTHR30572:SF4">
    <property type="entry name" value="ABC TRANSPORTER PERMEASE YTRF"/>
    <property type="match status" value="1"/>
</dbReference>
<comment type="caution">
    <text evidence="10">The sequence shown here is derived from an EMBL/GenBank/DDBJ whole genome shotgun (WGS) entry which is preliminary data.</text>
</comment>
<dbReference type="GO" id="GO:0022857">
    <property type="term" value="F:transmembrane transporter activity"/>
    <property type="evidence" value="ECO:0007669"/>
    <property type="project" value="TreeGrafter"/>
</dbReference>
<feature type="transmembrane region" description="Helical" evidence="7">
    <location>
        <begin position="333"/>
        <end position="357"/>
    </location>
</feature>
<organism evidence="10 11">
    <name type="scientific">Plantibacter flavus</name>
    <dbReference type="NCBI Taxonomy" id="150123"/>
    <lineage>
        <taxon>Bacteria</taxon>
        <taxon>Bacillati</taxon>
        <taxon>Actinomycetota</taxon>
        <taxon>Actinomycetes</taxon>
        <taxon>Micrococcales</taxon>
        <taxon>Microbacteriaceae</taxon>
        <taxon>Plantibacter</taxon>
    </lineage>
</organism>
<proteinExistence type="inferred from homology"/>
<keyword evidence="5 7" id="KW-0472">Membrane</keyword>
<feature type="domain" description="MacB-like periplasmic core" evidence="9">
    <location>
        <begin position="37"/>
        <end position="202"/>
    </location>
</feature>
<dbReference type="InterPro" id="IPR003838">
    <property type="entry name" value="ABC3_permease_C"/>
</dbReference>
<name>A0A3N2BZF7_9MICO</name>
<gene>
    <name evidence="10" type="ORF">EDD42_0698</name>
</gene>
<comment type="similarity">
    <text evidence="6">Belongs to the ABC-4 integral membrane protein family.</text>
</comment>
<feature type="transmembrane region" description="Helical" evidence="7">
    <location>
        <begin position="369"/>
        <end position="390"/>
    </location>
</feature>
<dbReference type="InterPro" id="IPR050250">
    <property type="entry name" value="Macrolide_Exporter_MacB"/>
</dbReference>
<dbReference type="PANTHER" id="PTHR30572">
    <property type="entry name" value="MEMBRANE COMPONENT OF TRANSPORTER-RELATED"/>
    <property type="match status" value="1"/>
</dbReference>
<dbReference type="InterPro" id="IPR025857">
    <property type="entry name" value="MacB_PCD"/>
</dbReference>
<dbReference type="GO" id="GO:0005886">
    <property type="term" value="C:plasma membrane"/>
    <property type="evidence" value="ECO:0007669"/>
    <property type="project" value="UniProtKB-SubCell"/>
</dbReference>
<evidence type="ECO:0000259" key="9">
    <source>
        <dbReference type="Pfam" id="PF12704"/>
    </source>
</evidence>
<sequence>MTDRNGGTEDDRRSRLLGRDILRLGTTGLRARPTRAVLSALGIAIGIAAMIAVVGISSSSQAKLQAQLSELGTNLLTVQAGKSLFGQDAALPESTVGKVGLIDGVEQVGGAATIDSAFVYRSSFIDRGQSGGLAVTAVTEGLLDVVGGTLAAGDWLNRATSGYPTVVLGSKAAERLGVATVGSVIQVGEQAFTVVGILDPIGLAPELDTSAMIGEAVAAERFGYDGKPTMVYERSTDERVGDVRALLPRTVNPAAPEEVEVSRPSDALAAKHAADQAFTGLLLGLGSVALLVGGIGVANTMVISVLERRREIGLRRALGATRGHIRSQFLTEALLLSAIGGVAGALIGTGVTSVVAAVNDWPTAVPPEVLLAGVGATLVIGAIAGLYPAIRAARTPPTSALSG</sequence>
<evidence type="ECO:0000256" key="2">
    <source>
        <dbReference type="ARBA" id="ARBA00022475"/>
    </source>
</evidence>
<evidence type="ECO:0000256" key="4">
    <source>
        <dbReference type="ARBA" id="ARBA00022989"/>
    </source>
</evidence>
<feature type="transmembrane region" description="Helical" evidence="7">
    <location>
        <begin position="36"/>
        <end position="56"/>
    </location>
</feature>
<evidence type="ECO:0000256" key="3">
    <source>
        <dbReference type="ARBA" id="ARBA00022692"/>
    </source>
</evidence>
<dbReference type="EMBL" id="RKHL01000001">
    <property type="protein sequence ID" value="ROR80655.1"/>
    <property type="molecule type" value="Genomic_DNA"/>
</dbReference>
<keyword evidence="4 7" id="KW-1133">Transmembrane helix</keyword>
<keyword evidence="3 7" id="KW-0812">Transmembrane</keyword>
<evidence type="ECO:0000259" key="8">
    <source>
        <dbReference type="Pfam" id="PF02687"/>
    </source>
</evidence>